<dbReference type="EMBL" id="JACAZI010000007">
    <property type="protein sequence ID" value="KAF7356245.1"/>
    <property type="molecule type" value="Genomic_DNA"/>
</dbReference>
<protein>
    <recommendedName>
        <fullName evidence="3">BTB domain-containing protein</fullName>
    </recommendedName>
</protein>
<comment type="caution">
    <text evidence="1">The sequence shown here is derived from an EMBL/GenBank/DDBJ whole genome shotgun (WGS) entry which is preliminary data.</text>
</comment>
<dbReference type="Proteomes" id="UP000620124">
    <property type="component" value="Unassembled WGS sequence"/>
</dbReference>
<dbReference type="OrthoDB" id="2593747at2759"/>
<dbReference type="InterPro" id="IPR011333">
    <property type="entry name" value="SKP1/BTB/POZ_sf"/>
</dbReference>
<gene>
    <name evidence="1" type="ORF">MVEN_00956000</name>
</gene>
<organism evidence="1 2">
    <name type="scientific">Mycena venus</name>
    <dbReference type="NCBI Taxonomy" id="2733690"/>
    <lineage>
        <taxon>Eukaryota</taxon>
        <taxon>Fungi</taxon>
        <taxon>Dikarya</taxon>
        <taxon>Basidiomycota</taxon>
        <taxon>Agaricomycotina</taxon>
        <taxon>Agaricomycetes</taxon>
        <taxon>Agaricomycetidae</taxon>
        <taxon>Agaricales</taxon>
        <taxon>Marasmiineae</taxon>
        <taxon>Mycenaceae</taxon>
        <taxon>Mycena</taxon>
    </lineage>
</organism>
<accession>A0A8H7CZS0</accession>
<evidence type="ECO:0000313" key="2">
    <source>
        <dbReference type="Proteomes" id="UP000620124"/>
    </source>
</evidence>
<evidence type="ECO:0000313" key="1">
    <source>
        <dbReference type="EMBL" id="KAF7356245.1"/>
    </source>
</evidence>
<proteinExistence type="predicted"/>
<name>A0A8H7CZS0_9AGAR</name>
<dbReference type="SUPFAM" id="SSF54695">
    <property type="entry name" value="POZ domain"/>
    <property type="match status" value="1"/>
</dbReference>
<reference evidence="1" key="1">
    <citation type="submission" date="2020-05" db="EMBL/GenBank/DDBJ databases">
        <title>Mycena genomes resolve the evolution of fungal bioluminescence.</title>
        <authorList>
            <person name="Tsai I.J."/>
        </authorList>
    </citation>
    <scope>NUCLEOTIDE SEQUENCE</scope>
    <source>
        <strain evidence="1">CCC161011</strain>
    </source>
</reference>
<keyword evidence="2" id="KW-1185">Reference proteome</keyword>
<evidence type="ECO:0008006" key="3">
    <source>
        <dbReference type="Google" id="ProtNLM"/>
    </source>
</evidence>
<dbReference type="AlphaFoldDB" id="A0A8H7CZS0"/>
<dbReference type="Gene3D" id="3.30.710.10">
    <property type="entry name" value="Potassium Channel Kv1.1, Chain A"/>
    <property type="match status" value="1"/>
</dbReference>
<sequence>MANEEDISPPEPDPVFEPIIDENYYFKNITFKVEECLFNVPRYHFERSSEIFATTFTLPAGDGVHVEGQSDDNPVFLGGISSADFRALLRVLYPLDIEHVFDNKAKWMTKDEWISVLKLSTQWWFLAARDLAIQQLNDRNDVTSVDRIVLARKYNVPTWLRMGYTDLARRDESISREEAEKIGWETAYQLGQVREAEIKSYVPVSQSRNGRPSNYGNMYYDDPPPLLESYDLNYIQPTERAVESRFQHADVESTFGEEFRQAELSSAVYRRGQPAS</sequence>